<organism evidence="1 2">
    <name type="scientific">Cladophialophora yegresii CBS 114405</name>
    <dbReference type="NCBI Taxonomy" id="1182544"/>
    <lineage>
        <taxon>Eukaryota</taxon>
        <taxon>Fungi</taxon>
        <taxon>Dikarya</taxon>
        <taxon>Ascomycota</taxon>
        <taxon>Pezizomycotina</taxon>
        <taxon>Eurotiomycetes</taxon>
        <taxon>Chaetothyriomycetidae</taxon>
        <taxon>Chaetothyriales</taxon>
        <taxon>Herpotrichiellaceae</taxon>
        <taxon>Cladophialophora</taxon>
    </lineage>
</organism>
<evidence type="ECO:0000313" key="1">
    <source>
        <dbReference type="EMBL" id="EXJ60786.1"/>
    </source>
</evidence>
<dbReference type="GeneID" id="19179524"/>
<dbReference type="Gene3D" id="2.40.160.20">
    <property type="match status" value="1"/>
</dbReference>
<dbReference type="Proteomes" id="UP000019473">
    <property type="component" value="Unassembled WGS sequence"/>
</dbReference>
<dbReference type="STRING" id="1182544.W9W8C6"/>
<dbReference type="EMBL" id="AMGW01000003">
    <property type="protein sequence ID" value="EXJ60786.1"/>
    <property type="molecule type" value="Genomic_DNA"/>
</dbReference>
<dbReference type="HOGENOM" id="CLU_096872_1_1_1"/>
<dbReference type="eggNOG" id="ENOG502RXX5">
    <property type="taxonomic scope" value="Eukaryota"/>
</dbReference>
<dbReference type="OrthoDB" id="2544694at2759"/>
<keyword evidence="2" id="KW-1185">Reference proteome</keyword>
<dbReference type="PANTHER" id="PTHR37315:SF1">
    <property type="entry name" value="UPF0311 PROTEIN BLR7842"/>
    <property type="match status" value="1"/>
</dbReference>
<gene>
    <name evidence="1" type="ORF">A1O7_04939</name>
</gene>
<dbReference type="Pfam" id="PF11578">
    <property type="entry name" value="DUF3237"/>
    <property type="match status" value="1"/>
</dbReference>
<sequence>MAPKFEQVFTMRGYMNKENTVNLNAIKNGATRIIVPITHGFIKGAGLEAEILPGGGDWILLDASTGVSHLDVRTQARTSDGHSLYVHYHGVLKVDEAGQQVLGWSPDAKTTKSGDHEWFSAPIMETSDPKFKWVETSLWVGQGHWVVDETGYAVEYEIYKVVN</sequence>
<name>W9W8C6_9EURO</name>
<comment type="caution">
    <text evidence="1">The sequence shown here is derived from an EMBL/GenBank/DDBJ whole genome shotgun (WGS) entry which is preliminary data.</text>
</comment>
<accession>W9W8C6</accession>
<dbReference type="AlphaFoldDB" id="W9W8C6"/>
<protein>
    <submittedName>
        <fullName evidence="1">Uncharacterized protein</fullName>
    </submittedName>
</protein>
<dbReference type="InterPro" id="IPR020915">
    <property type="entry name" value="UPF0311"/>
</dbReference>
<proteinExistence type="predicted"/>
<dbReference type="VEuPathDB" id="FungiDB:A1O7_04939"/>
<dbReference type="RefSeq" id="XP_007757139.1">
    <property type="nucleotide sequence ID" value="XM_007758949.1"/>
</dbReference>
<reference evidence="1 2" key="1">
    <citation type="submission" date="2013-03" db="EMBL/GenBank/DDBJ databases">
        <title>The Genome Sequence of Cladophialophora yegresii CBS 114405.</title>
        <authorList>
            <consortium name="The Broad Institute Genomics Platform"/>
            <person name="Cuomo C."/>
            <person name="de Hoog S."/>
            <person name="Gorbushina A."/>
            <person name="Walker B."/>
            <person name="Young S.K."/>
            <person name="Zeng Q."/>
            <person name="Gargeya S."/>
            <person name="Fitzgerald M."/>
            <person name="Haas B."/>
            <person name="Abouelleil A."/>
            <person name="Allen A.W."/>
            <person name="Alvarado L."/>
            <person name="Arachchi H.M."/>
            <person name="Berlin A.M."/>
            <person name="Chapman S.B."/>
            <person name="Gainer-Dewar J."/>
            <person name="Goldberg J."/>
            <person name="Griggs A."/>
            <person name="Gujja S."/>
            <person name="Hansen M."/>
            <person name="Howarth C."/>
            <person name="Imamovic A."/>
            <person name="Ireland A."/>
            <person name="Larimer J."/>
            <person name="McCowan C."/>
            <person name="Murphy C."/>
            <person name="Pearson M."/>
            <person name="Poon T.W."/>
            <person name="Priest M."/>
            <person name="Roberts A."/>
            <person name="Saif S."/>
            <person name="Shea T."/>
            <person name="Sisk P."/>
            <person name="Sykes S."/>
            <person name="Wortman J."/>
            <person name="Nusbaum C."/>
            <person name="Birren B."/>
        </authorList>
    </citation>
    <scope>NUCLEOTIDE SEQUENCE [LARGE SCALE GENOMIC DNA]</scope>
    <source>
        <strain evidence="1 2">CBS 114405</strain>
    </source>
</reference>
<dbReference type="PANTHER" id="PTHR37315">
    <property type="entry name" value="UPF0311 PROTEIN BLR7842"/>
    <property type="match status" value="1"/>
</dbReference>
<evidence type="ECO:0000313" key="2">
    <source>
        <dbReference type="Proteomes" id="UP000019473"/>
    </source>
</evidence>